<reference evidence="9 10" key="1">
    <citation type="submission" date="2018-06" db="EMBL/GenBank/DDBJ databases">
        <title>Genomic Encyclopedia of Type Strains, Phase IV (KMG-IV): sequencing the most valuable type-strain genomes for metagenomic binning, comparative biology and taxonomic classification.</title>
        <authorList>
            <person name="Goeker M."/>
        </authorList>
    </citation>
    <scope>NUCLEOTIDE SEQUENCE [LARGE SCALE GENOMIC DNA]</scope>
    <source>
        <strain evidence="9 10">DSM 24032</strain>
    </source>
</reference>
<protein>
    <submittedName>
        <fullName evidence="9">Iron complex transport system permease protein</fullName>
    </submittedName>
</protein>
<feature type="transmembrane region" description="Helical" evidence="8">
    <location>
        <begin position="133"/>
        <end position="151"/>
    </location>
</feature>
<evidence type="ECO:0000256" key="2">
    <source>
        <dbReference type="ARBA" id="ARBA00007935"/>
    </source>
</evidence>
<dbReference type="InParanoid" id="A0A395JM87"/>
<dbReference type="EMBL" id="QNRT01000002">
    <property type="protein sequence ID" value="RBP50724.1"/>
    <property type="molecule type" value="Genomic_DNA"/>
</dbReference>
<dbReference type="Proteomes" id="UP000253083">
    <property type="component" value="Unassembled WGS sequence"/>
</dbReference>
<evidence type="ECO:0000256" key="5">
    <source>
        <dbReference type="ARBA" id="ARBA00022692"/>
    </source>
</evidence>
<keyword evidence="4" id="KW-1003">Cell membrane</keyword>
<dbReference type="OrthoDB" id="9055647at2"/>
<dbReference type="Pfam" id="PF01032">
    <property type="entry name" value="FecCD"/>
    <property type="match status" value="1"/>
</dbReference>
<feature type="transmembrane region" description="Helical" evidence="8">
    <location>
        <begin position="70"/>
        <end position="90"/>
    </location>
</feature>
<feature type="transmembrane region" description="Helical" evidence="8">
    <location>
        <begin position="249"/>
        <end position="272"/>
    </location>
</feature>
<evidence type="ECO:0000256" key="4">
    <source>
        <dbReference type="ARBA" id="ARBA00022475"/>
    </source>
</evidence>
<keyword evidence="3" id="KW-0813">Transport</keyword>
<feature type="transmembrane region" description="Helical" evidence="8">
    <location>
        <begin position="204"/>
        <end position="228"/>
    </location>
</feature>
<dbReference type="GO" id="GO:0005886">
    <property type="term" value="C:plasma membrane"/>
    <property type="evidence" value="ECO:0007669"/>
    <property type="project" value="UniProtKB-SubCell"/>
</dbReference>
<dbReference type="GO" id="GO:0033214">
    <property type="term" value="P:siderophore-iron import into cell"/>
    <property type="evidence" value="ECO:0007669"/>
    <property type="project" value="TreeGrafter"/>
</dbReference>
<proteinExistence type="inferred from homology"/>
<dbReference type="GO" id="GO:0022857">
    <property type="term" value="F:transmembrane transporter activity"/>
    <property type="evidence" value="ECO:0007669"/>
    <property type="project" value="InterPro"/>
</dbReference>
<gene>
    <name evidence="9" type="ORF">DFR28_102135</name>
</gene>
<dbReference type="Gene3D" id="1.10.3470.10">
    <property type="entry name" value="ABC transporter involved in vitamin B12 uptake, BtuC"/>
    <property type="match status" value="1"/>
</dbReference>
<keyword evidence="7 8" id="KW-0472">Membrane</keyword>
<feature type="transmembrane region" description="Helical" evidence="8">
    <location>
        <begin position="17"/>
        <end position="36"/>
    </location>
</feature>
<comment type="caution">
    <text evidence="9">The sequence shown here is derived from an EMBL/GenBank/DDBJ whole genome shotgun (WGS) entry which is preliminary data.</text>
</comment>
<evidence type="ECO:0000256" key="1">
    <source>
        <dbReference type="ARBA" id="ARBA00004651"/>
    </source>
</evidence>
<accession>A0A395JM87</accession>
<sequence length="348" mass="37273">MINAVSNAYRLNNKKRVMLITLGLILLFLSFVSDIYTGPGGLSWSQIFSAVFEPETSAGNIRLIVWDIRLPIAITAILIGAMLAAAGAQMQTLLNNPLADPFTLGISSAASFGAALPLVFNVNILGISDGVDSSVSAFVFAILTTALLYVFTRIKESSAEVMVLVGIALLFAFNALLSIVQYAATDAQLSQIVFWMMGSLGRSSWYSVSVCGAVLLPIMLLFMVRAWPMTSLRMGEEKARSLGVNVKRLRIEILVGVSLLTATAVSFVGTVGFVGLVGPHIARMLVGEDQRFFLPLSIIAGALLMSLTSVVSKAATPGVIYPIGMITSLIGIPFFISLILKTQRRSWS</sequence>
<comment type="similarity">
    <text evidence="2">Belongs to the binding-protein-dependent transport system permease family. FecCD subfamily.</text>
</comment>
<keyword evidence="6 8" id="KW-1133">Transmembrane helix</keyword>
<evidence type="ECO:0000256" key="6">
    <source>
        <dbReference type="ARBA" id="ARBA00022989"/>
    </source>
</evidence>
<feature type="transmembrane region" description="Helical" evidence="8">
    <location>
        <begin position="319"/>
        <end position="340"/>
    </location>
</feature>
<evidence type="ECO:0000256" key="8">
    <source>
        <dbReference type="SAM" id="Phobius"/>
    </source>
</evidence>
<dbReference type="SUPFAM" id="SSF81345">
    <property type="entry name" value="ABC transporter involved in vitamin B12 uptake, BtuC"/>
    <property type="match status" value="1"/>
</dbReference>
<dbReference type="FunFam" id="1.10.3470.10:FF:000001">
    <property type="entry name" value="Vitamin B12 ABC transporter permease BtuC"/>
    <property type="match status" value="1"/>
</dbReference>
<organism evidence="9 10">
    <name type="scientific">Arenicella xantha</name>
    <dbReference type="NCBI Taxonomy" id="644221"/>
    <lineage>
        <taxon>Bacteria</taxon>
        <taxon>Pseudomonadati</taxon>
        <taxon>Pseudomonadota</taxon>
        <taxon>Gammaproteobacteria</taxon>
        <taxon>Arenicellales</taxon>
        <taxon>Arenicellaceae</taxon>
        <taxon>Arenicella</taxon>
    </lineage>
</organism>
<name>A0A395JM87_9GAMM</name>
<feature type="transmembrane region" description="Helical" evidence="8">
    <location>
        <begin position="163"/>
        <end position="184"/>
    </location>
</feature>
<evidence type="ECO:0000256" key="3">
    <source>
        <dbReference type="ARBA" id="ARBA00022448"/>
    </source>
</evidence>
<feature type="transmembrane region" description="Helical" evidence="8">
    <location>
        <begin position="102"/>
        <end position="127"/>
    </location>
</feature>
<dbReference type="AlphaFoldDB" id="A0A395JM87"/>
<dbReference type="InterPro" id="IPR000522">
    <property type="entry name" value="ABC_transptr_permease_BtuC"/>
</dbReference>
<evidence type="ECO:0000313" key="9">
    <source>
        <dbReference type="EMBL" id="RBP50724.1"/>
    </source>
</evidence>
<evidence type="ECO:0000256" key="7">
    <source>
        <dbReference type="ARBA" id="ARBA00023136"/>
    </source>
</evidence>
<dbReference type="InterPro" id="IPR037294">
    <property type="entry name" value="ABC_BtuC-like"/>
</dbReference>
<dbReference type="CDD" id="cd06550">
    <property type="entry name" value="TM_ABC_iron-siderophores_like"/>
    <property type="match status" value="1"/>
</dbReference>
<keyword evidence="5 8" id="KW-0812">Transmembrane</keyword>
<dbReference type="PANTHER" id="PTHR30472">
    <property type="entry name" value="FERRIC ENTEROBACTIN TRANSPORT SYSTEM PERMEASE PROTEIN"/>
    <property type="match status" value="1"/>
</dbReference>
<feature type="transmembrane region" description="Helical" evidence="8">
    <location>
        <begin position="292"/>
        <end position="312"/>
    </location>
</feature>
<evidence type="ECO:0000313" key="10">
    <source>
        <dbReference type="Proteomes" id="UP000253083"/>
    </source>
</evidence>
<dbReference type="PANTHER" id="PTHR30472:SF25">
    <property type="entry name" value="ABC TRANSPORTER PERMEASE PROTEIN MJ0876-RELATED"/>
    <property type="match status" value="1"/>
</dbReference>
<keyword evidence="10" id="KW-1185">Reference proteome</keyword>
<dbReference type="RefSeq" id="WP_113953562.1">
    <property type="nucleotide sequence ID" value="NZ_QNRT01000002.1"/>
</dbReference>
<comment type="subcellular location">
    <subcellularLocation>
        <location evidence="1">Cell membrane</location>
        <topology evidence="1">Multi-pass membrane protein</topology>
    </subcellularLocation>
</comment>